<feature type="domain" description="SLH" evidence="3">
    <location>
        <begin position="95"/>
        <end position="158"/>
    </location>
</feature>
<proteinExistence type="predicted"/>
<evidence type="ECO:0000256" key="2">
    <source>
        <dbReference type="SAM" id="SignalP"/>
    </source>
</evidence>
<feature type="chain" id="PRO_5023885948" evidence="2">
    <location>
        <begin position="29"/>
        <end position="431"/>
    </location>
</feature>
<dbReference type="Proteomes" id="UP000326671">
    <property type="component" value="Unassembled WGS sequence"/>
</dbReference>
<evidence type="ECO:0000313" key="4">
    <source>
        <dbReference type="EMBL" id="KAA9015490.1"/>
    </source>
</evidence>
<reference evidence="4 5" key="1">
    <citation type="submission" date="2019-09" db="EMBL/GenBank/DDBJ databases">
        <title>Whole genome sequences of isolates from the Mars Exploration Rovers.</title>
        <authorList>
            <person name="Seuylemezian A."/>
            <person name="Vaishampayan P."/>
        </authorList>
    </citation>
    <scope>NUCLEOTIDE SEQUENCE [LARGE SCALE GENOMIC DNA]</scope>
    <source>
        <strain evidence="4 5">MER_TA_151</strain>
    </source>
</reference>
<dbReference type="InterPro" id="IPR001119">
    <property type="entry name" value="SLH_dom"/>
</dbReference>
<dbReference type="EMBL" id="VYKL01000041">
    <property type="protein sequence ID" value="KAA9015490.1"/>
    <property type="molecule type" value="Genomic_DNA"/>
</dbReference>
<evidence type="ECO:0000256" key="1">
    <source>
        <dbReference type="ARBA" id="ARBA00022729"/>
    </source>
</evidence>
<dbReference type="PROSITE" id="PS51272">
    <property type="entry name" value="SLH"/>
    <property type="match status" value="1"/>
</dbReference>
<comment type="caution">
    <text evidence="4">The sequence shown here is derived from an EMBL/GenBank/DDBJ whole genome shotgun (WGS) entry which is preliminary data.</text>
</comment>
<evidence type="ECO:0000259" key="3">
    <source>
        <dbReference type="PROSITE" id="PS51272"/>
    </source>
</evidence>
<name>A0A5J5H4L6_9BACI</name>
<keyword evidence="1 2" id="KW-0732">Signal</keyword>
<evidence type="ECO:0000313" key="5">
    <source>
        <dbReference type="Proteomes" id="UP000326671"/>
    </source>
</evidence>
<dbReference type="Pfam" id="PF00395">
    <property type="entry name" value="SLH"/>
    <property type="match status" value="3"/>
</dbReference>
<protein>
    <submittedName>
        <fullName evidence="4">S-layer homology domain-containing protein</fullName>
    </submittedName>
</protein>
<keyword evidence="5" id="KW-1185">Reference proteome</keyword>
<gene>
    <name evidence="4" type="ORF">F4V44_22820</name>
</gene>
<dbReference type="OrthoDB" id="2776339at2"/>
<accession>A0A5J5H4L6</accession>
<feature type="signal peptide" evidence="2">
    <location>
        <begin position="1"/>
        <end position="28"/>
    </location>
</feature>
<sequence>MGNSLKKFLASTAIAAMMATAIVPAVSADELEDPEYVVSYSFEDVNSRYADAVSFLYDIGAAKGISKTEFGTYNNLTRGDAAVILAYTLGLDTENAPDAGFTDLNPRVEGAVNALVAEGIASGVTADQFKPHEPLSRGAMAKFLVEAFDLNHLAVETPFTDAAGVFAPYIEALYGAGITTGKTATSYGTHQEIMRGDFANLLFNTINFYFSYSPFVIDFVELIDSNTLRLHFEEAVHEDFTVEEIAEYAYTLVELSGEESLILIPENPVLSDDRKTLTFDHEDLSGLEGVLYPDENGTAFDFKAPEAGKGSVVMEGQNSVEFDFAVETEADIILSANNGVANINSLQLTVVDSALKTDVPVTITLKSTDVEAAKDGEGKTWGTLTYFNNGVWNLVNAPAYDSIPAGNYVLEAQFEDGFDNATVLTMNITIQ</sequence>
<dbReference type="RefSeq" id="WP_150442320.1">
    <property type="nucleotide sequence ID" value="NZ_VYKL01000041.1"/>
</dbReference>
<dbReference type="AlphaFoldDB" id="A0A5J5H4L6"/>
<organism evidence="4 5">
    <name type="scientific">Niallia endozanthoxylica</name>
    <dbReference type="NCBI Taxonomy" id="2036016"/>
    <lineage>
        <taxon>Bacteria</taxon>
        <taxon>Bacillati</taxon>
        <taxon>Bacillota</taxon>
        <taxon>Bacilli</taxon>
        <taxon>Bacillales</taxon>
        <taxon>Bacillaceae</taxon>
        <taxon>Niallia</taxon>
    </lineage>
</organism>